<evidence type="ECO:0000313" key="11">
    <source>
        <dbReference type="EMBL" id="KAJ2906663.1"/>
    </source>
</evidence>
<evidence type="ECO:0000256" key="4">
    <source>
        <dbReference type="ARBA" id="ARBA00022763"/>
    </source>
</evidence>
<dbReference type="EMBL" id="JAKWBI020000010">
    <property type="protein sequence ID" value="KAJ2906663.1"/>
    <property type="molecule type" value="Genomic_DNA"/>
</dbReference>
<evidence type="ECO:0000256" key="7">
    <source>
        <dbReference type="ARBA" id="ARBA00023204"/>
    </source>
</evidence>
<keyword evidence="7 9" id="KW-0234">DNA repair</keyword>
<comment type="caution">
    <text evidence="11">The sequence shown here is derived from an EMBL/GenBank/DDBJ whole genome shotgun (WGS) entry which is preliminary data.</text>
</comment>
<dbReference type="Pfam" id="PF03849">
    <property type="entry name" value="Tfb2"/>
    <property type="match status" value="1"/>
</dbReference>
<evidence type="ECO:0000256" key="5">
    <source>
        <dbReference type="ARBA" id="ARBA00023015"/>
    </source>
</evidence>
<protein>
    <recommendedName>
        <fullName evidence="9">RNA polymerase II transcription factor B subunit 2</fullName>
    </recommendedName>
</protein>
<gene>
    <name evidence="11" type="ORF">MKZ38_000399</name>
</gene>
<dbReference type="GO" id="GO:0006289">
    <property type="term" value="P:nucleotide-excision repair"/>
    <property type="evidence" value="ECO:0007669"/>
    <property type="project" value="InterPro"/>
</dbReference>
<evidence type="ECO:0000256" key="9">
    <source>
        <dbReference type="RuleBase" id="RU364024"/>
    </source>
</evidence>
<comment type="subcellular location">
    <subcellularLocation>
        <location evidence="2 9">Nucleus</location>
    </subcellularLocation>
</comment>
<dbReference type="GO" id="GO:0005675">
    <property type="term" value="C:transcription factor TFIIH holo complex"/>
    <property type="evidence" value="ECO:0007669"/>
    <property type="project" value="TreeGrafter"/>
</dbReference>
<evidence type="ECO:0000256" key="1">
    <source>
        <dbReference type="ARBA" id="ARBA00002817"/>
    </source>
</evidence>
<keyword evidence="5 9" id="KW-0805">Transcription regulation</keyword>
<organism evidence="11 12">
    <name type="scientific">Zalerion maritima</name>
    <dbReference type="NCBI Taxonomy" id="339359"/>
    <lineage>
        <taxon>Eukaryota</taxon>
        <taxon>Fungi</taxon>
        <taxon>Dikarya</taxon>
        <taxon>Ascomycota</taxon>
        <taxon>Pezizomycotina</taxon>
        <taxon>Sordariomycetes</taxon>
        <taxon>Lulworthiomycetidae</taxon>
        <taxon>Lulworthiales</taxon>
        <taxon>Lulworthiaceae</taxon>
        <taxon>Zalerion</taxon>
    </lineage>
</organism>
<evidence type="ECO:0000256" key="2">
    <source>
        <dbReference type="ARBA" id="ARBA00004123"/>
    </source>
</evidence>
<sequence length="470" mass="52852">MSLVEYLEGLQGTTLRKLYLAPSSVFAIFRRVLPPLAQTIIAKTLFFDGAFPLPTLDLIIRKEAEGQKNQALTLLRSLHIITISNATKDKASELNITANFRQSLRSVLTGTGNHNSFGVLSPQKTPPNVTIPFLHDYSRRKWDSVLQYVVNSTVKSTHGPRVMVGDVVKNLLMQGSLVQPSVGGLKITQAGFTFLLQESNAQVWTMLLLWLTSASNNPNMDSVDMLSFLFMLAALQLGRAYDTNALSESRRNMLPDLVDFGLVYIEKDYPHQYFPTRLATSLTASGSGALRSMKDAFAAISDDPGESVGILVETNYRLYCFTRSPLQIAVLSLFTKLQTRLPNMVTAKITKKSIQFAVDFGITADQIIRYLATHAHEQMHKIAIASNKPVLPPTVVDQIRLWQRDHERMQHQTGFMFKEFVDDQEYKDCIQYADEIGILIWKSDEKKEFFVSKHEQLANYLKLRKKAGGP</sequence>
<dbReference type="InterPro" id="IPR040662">
    <property type="entry name" value="Tfb2_C"/>
</dbReference>
<keyword evidence="4 9" id="KW-0227">DNA damage</keyword>
<dbReference type="Proteomes" id="UP001201980">
    <property type="component" value="Unassembled WGS sequence"/>
</dbReference>
<accession>A0AAD5WVP4</accession>
<dbReference type="InterPro" id="IPR004598">
    <property type="entry name" value="TFIIH_p52/Tfb2"/>
</dbReference>
<dbReference type="Pfam" id="PF18307">
    <property type="entry name" value="Tfb2_C"/>
    <property type="match status" value="1"/>
</dbReference>
<reference evidence="11" key="1">
    <citation type="submission" date="2022-07" db="EMBL/GenBank/DDBJ databases">
        <title>Draft genome sequence of Zalerion maritima ATCC 34329, a (micro)plastics degrading marine fungus.</title>
        <authorList>
            <person name="Paco A."/>
            <person name="Goncalves M.F.M."/>
            <person name="Rocha-Santos T.A.P."/>
            <person name="Alves A."/>
        </authorList>
    </citation>
    <scope>NUCLEOTIDE SEQUENCE</scope>
    <source>
        <strain evidence="11">ATCC 34329</strain>
    </source>
</reference>
<dbReference type="GO" id="GO:0001671">
    <property type="term" value="F:ATPase activator activity"/>
    <property type="evidence" value="ECO:0007669"/>
    <property type="project" value="InterPro"/>
</dbReference>
<dbReference type="PANTHER" id="PTHR13152:SF0">
    <property type="entry name" value="GENERAL TRANSCRIPTION FACTOR IIH SUBUNIT 4"/>
    <property type="match status" value="1"/>
</dbReference>
<name>A0AAD5WVP4_9PEZI</name>
<dbReference type="GO" id="GO:0003690">
    <property type="term" value="F:double-stranded DNA binding"/>
    <property type="evidence" value="ECO:0007669"/>
    <property type="project" value="TreeGrafter"/>
</dbReference>
<dbReference type="AlphaFoldDB" id="A0AAD5WVP4"/>
<comment type="function">
    <text evidence="1">Component of the general transcription and DNA repair factor IIH (TFIIH) core complex, which is involved in general and transcription-coupled nucleotide excision repair (NER) of damaged DNA and, when complexed to TFIIK, in RNA transcription by RNA polymerase II. In NER, TFIIH acts by opening DNA around the lesion to allow the excision of the damaged oligonucleotide and its replacement by a new DNA fragment. In transcription, TFIIH has an essential role in transcription initiation. When the pre-initiation complex (PIC) has been established, TFIIH is required for promoter opening and promoter escape. Phosphorylation of the C-terminal tail (CTD) of the largest subunit of RNA polymerase II by the kinase module TFIIK controls the initiation of transcription.</text>
</comment>
<proteinExistence type="inferred from homology"/>
<keyword evidence="6 9" id="KW-0804">Transcription</keyword>
<evidence type="ECO:0000313" key="12">
    <source>
        <dbReference type="Proteomes" id="UP001201980"/>
    </source>
</evidence>
<dbReference type="GO" id="GO:0000439">
    <property type="term" value="C:transcription factor TFIIH core complex"/>
    <property type="evidence" value="ECO:0007669"/>
    <property type="project" value="InterPro"/>
</dbReference>
<evidence type="ECO:0000256" key="8">
    <source>
        <dbReference type="ARBA" id="ARBA00023242"/>
    </source>
</evidence>
<comment type="function">
    <text evidence="9">Component of the general transcription and DNA repair factor IIH (TFIIH) core complex which is involved in general and transcription-coupled nucleotide excision repair (NER) of damaged DNA.</text>
</comment>
<comment type="similarity">
    <text evidence="3 9">Belongs to the TFB2 family.</text>
</comment>
<dbReference type="PANTHER" id="PTHR13152">
    <property type="entry name" value="TFIIH, POLYPEPTIDE 4"/>
    <property type="match status" value="1"/>
</dbReference>
<feature type="domain" description="Transcription factor Tfb2 C-terminal" evidence="10">
    <location>
        <begin position="397"/>
        <end position="462"/>
    </location>
</feature>
<evidence type="ECO:0000256" key="6">
    <source>
        <dbReference type="ARBA" id="ARBA00023163"/>
    </source>
</evidence>
<keyword evidence="8 9" id="KW-0539">Nucleus</keyword>
<evidence type="ECO:0000259" key="10">
    <source>
        <dbReference type="Pfam" id="PF18307"/>
    </source>
</evidence>
<keyword evidence="12" id="KW-1185">Reference proteome</keyword>
<evidence type="ECO:0000256" key="3">
    <source>
        <dbReference type="ARBA" id="ARBA00007132"/>
    </source>
</evidence>
<dbReference type="Gene3D" id="3.30.70.2610">
    <property type="match status" value="1"/>
</dbReference>
<dbReference type="NCBIfam" id="TIGR00625">
    <property type="entry name" value="tfb2"/>
    <property type="match status" value="1"/>
</dbReference>